<protein>
    <submittedName>
        <fullName evidence="6">6-phosphogluconate dehydrogenase</fullName>
    </submittedName>
</protein>
<dbReference type="GO" id="GO:0016491">
    <property type="term" value="F:oxidoreductase activity"/>
    <property type="evidence" value="ECO:0007669"/>
    <property type="project" value="UniProtKB-KW"/>
</dbReference>
<dbReference type="InterPro" id="IPR013328">
    <property type="entry name" value="6PGD_dom2"/>
</dbReference>
<dbReference type="AlphaFoldDB" id="A0A1E5T6F2"/>
<dbReference type="Gene3D" id="3.40.50.720">
    <property type="entry name" value="NAD(P)-binding Rossmann-like Domain"/>
    <property type="match status" value="1"/>
</dbReference>
<keyword evidence="7" id="KW-1185">Reference proteome</keyword>
<feature type="domain" description="3-hydroxyisobutyrate dehydrogenase-like NAD-binding" evidence="5">
    <location>
        <begin position="161"/>
        <end position="280"/>
    </location>
</feature>
<evidence type="ECO:0000259" key="5">
    <source>
        <dbReference type="Pfam" id="PF14833"/>
    </source>
</evidence>
<keyword evidence="1" id="KW-0560">Oxidoreductase</keyword>
<dbReference type="GO" id="GO:0016054">
    <property type="term" value="P:organic acid catabolic process"/>
    <property type="evidence" value="ECO:0007669"/>
    <property type="project" value="UniProtKB-ARBA"/>
</dbReference>
<dbReference type="InterPro" id="IPR006115">
    <property type="entry name" value="6PGDH_NADP-bd"/>
</dbReference>
<feature type="active site" evidence="3">
    <location>
        <position position="167"/>
    </location>
</feature>
<evidence type="ECO:0000313" key="7">
    <source>
        <dbReference type="Proteomes" id="UP000095552"/>
    </source>
</evidence>
<dbReference type="PIRSF" id="PIRSF000103">
    <property type="entry name" value="HIBADH"/>
    <property type="match status" value="1"/>
</dbReference>
<sequence length="283" mass="30803">MKIGFIGLGIMGSRMATNLIKSGFELVLYNRTKSKAQDLLQKGAEFVESPEALAKSVDIVFTMLSTPGVVQEVSDKILPNLKHDSWWVDMSTVNPSFSRALSKKALMAKVNFVDAPVAGSKAPAENGELLFLVGGKQEELQALAPYFDSMGRKSIFLDEVGNGANLKMLINLLLAQSMTAFSEAMALGKEMGLPSNQLLDILTVTPVTAPFIGGLKTRLANDNFETNFPLKWIHKDIMLALDTASELKVKMASLEQTETLYKAAIENGFGELDFSAIYKSINA</sequence>
<dbReference type="RefSeq" id="WP_069834255.1">
    <property type="nucleotide sequence ID" value="NZ_MDGQ01000003.1"/>
</dbReference>
<gene>
    <name evidence="6" type="ORF">BFP71_04615</name>
</gene>
<evidence type="ECO:0000313" key="6">
    <source>
        <dbReference type="EMBL" id="OEK06943.1"/>
    </source>
</evidence>
<dbReference type="Gene3D" id="1.10.1040.10">
    <property type="entry name" value="N-(1-d-carboxylethyl)-l-norvaline Dehydrogenase, domain 2"/>
    <property type="match status" value="1"/>
</dbReference>
<evidence type="ECO:0000256" key="1">
    <source>
        <dbReference type="ARBA" id="ARBA00023002"/>
    </source>
</evidence>
<keyword evidence="2" id="KW-0520">NAD</keyword>
<organism evidence="6 7">
    <name type="scientific">Roseivirga misakiensis</name>
    <dbReference type="NCBI Taxonomy" id="1563681"/>
    <lineage>
        <taxon>Bacteria</taxon>
        <taxon>Pseudomonadati</taxon>
        <taxon>Bacteroidota</taxon>
        <taxon>Cytophagia</taxon>
        <taxon>Cytophagales</taxon>
        <taxon>Roseivirgaceae</taxon>
        <taxon>Roseivirga</taxon>
    </lineage>
</organism>
<comment type="caution">
    <text evidence="6">The sequence shown here is derived from an EMBL/GenBank/DDBJ whole genome shotgun (WGS) entry which is preliminary data.</text>
</comment>
<dbReference type="InterPro" id="IPR036291">
    <property type="entry name" value="NAD(P)-bd_dom_sf"/>
</dbReference>
<dbReference type="SUPFAM" id="SSF51735">
    <property type="entry name" value="NAD(P)-binding Rossmann-fold domains"/>
    <property type="match status" value="1"/>
</dbReference>
<dbReference type="STRING" id="1563681.BFP71_04615"/>
<dbReference type="InterPro" id="IPR051265">
    <property type="entry name" value="HIBADH-related_NP60_sf"/>
</dbReference>
<dbReference type="Pfam" id="PF14833">
    <property type="entry name" value="NAD_binding_11"/>
    <property type="match status" value="1"/>
</dbReference>
<dbReference type="InterPro" id="IPR008927">
    <property type="entry name" value="6-PGluconate_DH-like_C_sf"/>
</dbReference>
<dbReference type="PANTHER" id="PTHR43580:SF2">
    <property type="entry name" value="CYTOKINE-LIKE NUCLEAR FACTOR N-PAC"/>
    <property type="match status" value="1"/>
</dbReference>
<evidence type="ECO:0000256" key="3">
    <source>
        <dbReference type="PIRSR" id="PIRSR000103-1"/>
    </source>
</evidence>
<proteinExistence type="predicted"/>
<dbReference type="Proteomes" id="UP000095552">
    <property type="component" value="Unassembled WGS sequence"/>
</dbReference>
<dbReference type="GO" id="GO:0050661">
    <property type="term" value="F:NADP binding"/>
    <property type="evidence" value="ECO:0007669"/>
    <property type="project" value="InterPro"/>
</dbReference>
<dbReference type="PROSITE" id="PS00895">
    <property type="entry name" value="3_HYDROXYISOBUT_DH"/>
    <property type="match status" value="1"/>
</dbReference>
<dbReference type="Pfam" id="PF03446">
    <property type="entry name" value="NAD_binding_2"/>
    <property type="match status" value="1"/>
</dbReference>
<dbReference type="InterPro" id="IPR029154">
    <property type="entry name" value="HIBADH-like_NADP-bd"/>
</dbReference>
<reference evidence="6 7" key="1">
    <citation type="submission" date="2016-08" db="EMBL/GenBank/DDBJ databases">
        <title>Draft genome of Fabibacter sp. strain SK-8.</title>
        <authorList>
            <person name="Wong S.-K."/>
            <person name="Hamasaki K."/>
            <person name="Yoshizawa S."/>
        </authorList>
    </citation>
    <scope>NUCLEOTIDE SEQUENCE [LARGE SCALE GENOMIC DNA]</scope>
    <source>
        <strain evidence="6 7">SK-8</strain>
    </source>
</reference>
<dbReference type="SUPFAM" id="SSF48179">
    <property type="entry name" value="6-phosphogluconate dehydrogenase C-terminal domain-like"/>
    <property type="match status" value="1"/>
</dbReference>
<dbReference type="EMBL" id="MDGQ01000003">
    <property type="protein sequence ID" value="OEK06943.1"/>
    <property type="molecule type" value="Genomic_DNA"/>
</dbReference>
<dbReference type="GO" id="GO:0051287">
    <property type="term" value="F:NAD binding"/>
    <property type="evidence" value="ECO:0007669"/>
    <property type="project" value="InterPro"/>
</dbReference>
<feature type="domain" description="6-phosphogluconate dehydrogenase NADP-binding" evidence="4">
    <location>
        <begin position="2"/>
        <end position="154"/>
    </location>
</feature>
<dbReference type="InterPro" id="IPR002204">
    <property type="entry name" value="3-OH-isobutyrate_DH-rel_CS"/>
</dbReference>
<dbReference type="PANTHER" id="PTHR43580">
    <property type="entry name" value="OXIDOREDUCTASE GLYR1-RELATED"/>
    <property type="match status" value="1"/>
</dbReference>
<accession>A0A1E5T6F2</accession>
<dbReference type="OrthoDB" id="9786703at2"/>
<dbReference type="InterPro" id="IPR015815">
    <property type="entry name" value="HIBADH-related"/>
</dbReference>
<name>A0A1E5T6F2_9BACT</name>
<evidence type="ECO:0000256" key="2">
    <source>
        <dbReference type="ARBA" id="ARBA00023027"/>
    </source>
</evidence>
<evidence type="ECO:0000259" key="4">
    <source>
        <dbReference type="Pfam" id="PF03446"/>
    </source>
</evidence>